<dbReference type="HOGENOM" id="CLU_066192_28_10_5"/>
<dbReference type="EMBL" id="AP014648">
    <property type="protein sequence ID" value="BAQ18311.1"/>
    <property type="molecule type" value="Genomic_DNA"/>
</dbReference>
<protein>
    <recommendedName>
        <fullName evidence="1">HTH cro/C1-type domain-containing protein</fullName>
    </recommendedName>
</protein>
<dbReference type="AlphaFoldDB" id="A0A0A8K6A6"/>
<dbReference type="KEGG" id="mcg:GL4_2878"/>
<evidence type="ECO:0000259" key="1">
    <source>
        <dbReference type="PROSITE" id="PS50943"/>
    </source>
</evidence>
<dbReference type="PROSITE" id="PS50943">
    <property type="entry name" value="HTH_CROC1"/>
    <property type="match status" value="1"/>
</dbReference>
<feature type="domain" description="HTH cro/C1-type" evidence="1">
    <location>
        <begin position="2"/>
        <end position="43"/>
    </location>
</feature>
<proteinExistence type="predicted"/>
<keyword evidence="3" id="KW-1185">Reference proteome</keyword>
<gene>
    <name evidence="2" type="ORF">GL4_2878</name>
</gene>
<reference evidence="2 3" key="1">
    <citation type="submission" date="2014-09" db="EMBL/GenBank/DDBJ databases">
        <title>Genome sequencing of Methyloceanibacter caenitepidi Gela4.</title>
        <authorList>
            <person name="Takeuchi M."/>
            <person name="Susumu S."/>
            <person name="Kamagata Y."/>
            <person name="Oshima K."/>
            <person name="Hattori M."/>
            <person name="Iwasaki W."/>
        </authorList>
    </citation>
    <scope>NUCLEOTIDE SEQUENCE [LARGE SCALE GENOMIC DNA]</scope>
    <source>
        <strain evidence="2 3">Gela4</strain>
    </source>
</reference>
<dbReference type="Proteomes" id="UP000031643">
    <property type="component" value="Chromosome"/>
</dbReference>
<dbReference type="RefSeq" id="WP_244462625.1">
    <property type="nucleotide sequence ID" value="NZ_AP014648.1"/>
</dbReference>
<sequence>MDLEEASGVAKKTIADFERGARSPHNRTLVDICAAITGAGVDFTNGGEPGVKLKR</sequence>
<dbReference type="GO" id="GO:0003677">
    <property type="term" value="F:DNA binding"/>
    <property type="evidence" value="ECO:0007669"/>
    <property type="project" value="InterPro"/>
</dbReference>
<evidence type="ECO:0000313" key="3">
    <source>
        <dbReference type="Proteomes" id="UP000031643"/>
    </source>
</evidence>
<name>A0A0A8K6A6_9HYPH</name>
<dbReference type="CDD" id="cd00093">
    <property type="entry name" value="HTH_XRE"/>
    <property type="match status" value="1"/>
</dbReference>
<accession>A0A0A8K6A6</accession>
<evidence type="ECO:0000313" key="2">
    <source>
        <dbReference type="EMBL" id="BAQ18311.1"/>
    </source>
</evidence>
<organism evidence="2 3">
    <name type="scientific">Methyloceanibacter caenitepidi</name>
    <dbReference type="NCBI Taxonomy" id="1384459"/>
    <lineage>
        <taxon>Bacteria</taxon>
        <taxon>Pseudomonadati</taxon>
        <taxon>Pseudomonadota</taxon>
        <taxon>Alphaproteobacteria</taxon>
        <taxon>Hyphomicrobiales</taxon>
        <taxon>Hyphomicrobiaceae</taxon>
        <taxon>Methyloceanibacter</taxon>
    </lineage>
</organism>
<dbReference type="InterPro" id="IPR010982">
    <property type="entry name" value="Lambda_DNA-bd_dom_sf"/>
</dbReference>
<dbReference type="InterPro" id="IPR001387">
    <property type="entry name" value="Cro/C1-type_HTH"/>
</dbReference>
<dbReference type="Gene3D" id="1.10.260.40">
    <property type="entry name" value="lambda repressor-like DNA-binding domains"/>
    <property type="match status" value="1"/>
</dbReference>